<feature type="region of interest" description="Disordered" evidence="1">
    <location>
        <begin position="1295"/>
        <end position="1333"/>
    </location>
</feature>
<gene>
    <name evidence="3" type="ORF">LTR36_009439</name>
</gene>
<dbReference type="PANTHER" id="PTHR12436:SF3">
    <property type="entry name" value="GERMINAL-CENTER ASSOCIATED NUCLEAR PROTEIN"/>
    <property type="match status" value="1"/>
</dbReference>
<dbReference type="GO" id="GO:0006406">
    <property type="term" value="P:mRNA export from nucleus"/>
    <property type="evidence" value="ECO:0007669"/>
    <property type="project" value="TreeGrafter"/>
</dbReference>
<feature type="compositionally biased region" description="Acidic residues" evidence="1">
    <location>
        <begin position="1612"/>
        <end position="1637"/>
    </location>
</feature>
<feature type="region of interest" description="Disordered" evidence="1">
    <location>
        <begin position="1377"/>
        <end position="1397"/>
    </location>
</feature>
<feature type="compositionally biased region" description="Basic and acidic residues" evidence="1">
    <location>
        <begin position="985"/>
        <end position="995"/>
    </location>
</feature>
<feature type="region of interest" description="Disordered" evidence="1">
    <location>
        <begin position="1"/>
        <end position="98"/>
    </location>
</feature>
<feature type="compositionally biased region" description="Gly residues" evidence="1">
    <location>
        <begin position="9"/>
        <end position="21"/>
    </location>
</feature>
<feature type="compositionally biased region" description="Polar residues" evidence="1">
    <location>
        <begin position="1184"/>
        <end position="1198"/>
    </location>
</feature>
<feature type="compositionally biased region" description="Polar residues" evidence="1">
    <location>
        <begin position="784"/>
        <end position="810"/>
    </location>
</feature>
<dbReference type="InterPro" id="IPR005062">
    <property type="entry name" value="SAC3/GANP/THP3_conserved"/>
</dbReference>
<feature type="compositionally biased region" description="Polar residues" evidence="1">
    <location>
        <begin position="84"/>
        <end position="93"/>
    </location>
</feature>
<protein>
    <recommendedName>
        <fullName evidence="2">SAC3/GANP/THP3 conserved domain-containing protein</fullName>
    </recommendedName>
</protein>
<proteinExistence type="predicted"/>
<evidence type="ECO:0000259" key="2">
    <source>
        <dbReference type="Pfam" id="PF03399"/>
    </source>
</evidence>
<feature type="region of interest" description="Disordered" evidence="1">
    <location>
        <begin position="1260"/>
        <end position="1279"/>
    </location>
</feature>
<feature type="region of interest" description="Disordered" evidence="1">
    <location>
        <begin position="1509"/>
        <end position="1684"/>
    </location>
</feature>
<dbReference type="Proteomes" id="UP001324427">
    <property type="component" value="Unassembled WGS sequence"/>
</dbReference>
<evidence type="ECO:0000256" key="1">
    <source>
        <dbReference type="SAM" id="MobiDB-lite"/>
    </source>
</evidence>
<feature type="compositionally biased region" description="Gly residues" evidence="1">
    <location>
        <begin position="69"/>
        <end position="80"/>
    </location>
</feature>
<feature type="compositionally biased region" description="Basic and acidic residues" evidence="1">
    <location>
        <begin position="1295"/>
        <end position="1322"/>
    </location>
</feature>
<feature type="compositionally biased region" description="Low complexity" evidence="1">
    <location>
        <begin position="836"/>
        <end position="847"/>
    </location>
</feature>
<feature type="compositionally biased region" description="Low complexity" evidence="1">
    <location>
        <begin position="644"/>
        <end position="657"/>
    </location>
</feature>
<evidence type="ECO:0000313" key="4">
    <source>
        <dbReference type="Proteomes" id="UP001324427"/>
    </source>
</evidence>
<dbReference type="PANTHER" id="PTHR12436">
    <property type="entry name" value="80 KDA MCM3-ASSOCIATED PROTEIN"/>
    <property type="match status" value="1"/>
</dbReference>
<feature type="compositionally biased region" description="Polar residues" evidence="1">
    <location>
        <begin position="996"/>
        <end position="1012"/>
    </location>
</feature>
<feature type="compositionally biased region" description="Polar residues" evidence="1">
    <location>
        <begin position="741"/>
        <end position="760"/>
    </location>
</feature>
<feature type="compositionally biased region" description="Polar residues" evidence="1">
    <location>
        <begin position="574"/>
        <end position="586"/>
    </location>
</feature>
<accession>A0AAV9JTC5</accession>
<keyword evidence="4" id="KW-1185">Reference proteome</keyword>
<feature type="compositionally biased region" description="Pro residues" evidence="1">
    <location>
        <begin position="658"/>
        <end position="668"/>
    </location>
</feature>
<feature type="compositionally biased region" description="Low complexity" evidence="1">
    <location>
        <begin position="1163"/>
        <end position="1183"/>
    </location>
</feature>
<organism evidence="3 4">
    <name type="scientific">Oleoguttula mirabilis</name>
    <dbReference type="NCBI Taxonomy" id="1507867"/>
    <lineage>
        <taxon>Eukaryota</taxon>
        <taxon>Fungi</taxon>
        <taxon>Dikarya</taxon>
        <taxon>Ascomycota</taxon>
        <taxon>Pezizomycotina</taxon>
        <taxon>Dothideomycetes</taxon>
        <taxon>Dothideomycetidae</taxon>
        <taxon>Mycosphaerellales</taxon>
        <taxon>Teratosphaeriaceae</taxon>
        <taxon>Oleoguttula</taxon>
    </lineage>
</organism>
<feature type="compositionally biased region" description="Polar residues" evidence="1">
    <location>
        <begin position="617"/>
        <end position="627"/>
    </location>
</feature>
<dbReference type="GO" id="GO:0070390">
    <property type="term" value="C:transcription export complex 2"/>
    <property type="evidence" value="ECO:0007669"/>
    <property type="project" value="TreeGrafter"/>
</dbReference>
<dbReference type="GO" id="GO:0005737">
    <property type="term" value="C:cytoplasm"/>
    <property type="evidence" value="ECO:0007669"/>
    <property type="project" value="TreeGrafter"/>
</dbReference>
<feature type="compositionally biased region" description="Acidic residues" evidence="1">
    <location>
        <begin position="1653"/>
        <end position="1664"/>
    </location>
</feature>
<dbReference type="Gene3D" id="1.25.40.990">
    <property type="match status" value="1"/>
</dbReference>
<sequence length="1697" mass="184751">MSSASAKGGVRGRGRGSGGAARGASTKGNNARDSPASRATFGQPSRGNSGTRGATPNGLRPPPQNKTGSGSGSAFGGGAPKGSWTQRYDSLTNSRERERRQAIAQGLIADPDKPRSLADAITPVATCQDMCAEYERAQRAVQNDVWGEETDPNHSVYSVGKAEPDEARMVKKFRRAAAGVEEQLPSDLRPPDVLRRTCDYLFHEVVGNAPKLEKVHHFVWDRTRAIRNDFSIQQVTKVEDLRLAIDCYERIARFHIVSLHQLAVLPRPYDKYDAQQEREQLDRTLLSLMQYYDDSRGRVDLPNEAEFRAYCVIFQLQDPMPDLEDRVQSWPRHVVMDGRVQKALELYAAACNTMDSQGPLKPRASHLLAQQDWQRFWILADSKEISYLMACVAEIYFNLVRRTALNALWRSFRQSPNRSPDDWTIDALCELFALDEEEQVVTFCEAYGFSFAQRADGQQYLDLASVKDRSLPQPNVGLPKQWRSELVESKRYGRILPAIIDGLAVKQAEQVGMVIEVEDDEMEMDDGVASSQTPRNPFLADNSDPTDGEDSNSLFIPEDRDQGATENKAPAGQPLTNGFSGASGQLKTFGAPSNGFGFGKPSGVPSSSKPSIGESLFTPNASISTSAPAAAGQSPFDFLSGPSAQTATPALFATTTPAPQPAFTPPRFEPGASFKFSSPPVAKSDTAEAPKNSFGAPTGDQQSIFSQATANGDSAETSPTQAFPFPKSSAPAKASEENGDNPATGSFQTYKQPSLESAPTSPEKAFTFDEPAAASGPTTSSATKVTQPETKASQPHFTPSNPAQPTTSANGAALPSSLGRKPSAGPHQVKRPSPLSNSISSEDVSNSKATGESSSRAAGRQPVKEPSLNRPNTGAFEAKSRAHSEAHSQAQIPGALKDDLAYIVTRLADEITNDEIAGFLTQYVEFAVQQAITSVQASVTLERDTAEADRFRKAVLFRRYFKRWKEVFWGRKFAKRGNKRRERARRGLEELRRSQGSDTNSLLANSRATSVAGSAMDDVEARRKTVDRIFQHTVRSRPRPGAVSDEQHATTGSKRPLSSHGRDGRDTASVVREGGHKRMKSTSHVDDRGRITKPAPTSNPNADILKRSSFLGFTMPSAPLNGKRSNYFRLKAMGVEPGEGVRGTKRRREESSEGTPRTSPPHMRMSSQSTSSLRMSTLLQSTTEQPSMDATMRVPSSASTTDVLDEALFARLKAARESLAQSSTYLQDEVAKENEFKRSLGASQSSNDSPSMVRARVEARLRASHAASTTGTAEPASDVPAYRLRESRFVPREQYGRAIERAKEMRETRSRDSSRPESRAEWEGLPTTSAPAVQMPQLNTTAFAAAPQTFSGVQAQATKVPNGLPNSRLAQWQPPSIAQTTQPFSQTPQSAGWGFSNAAGQASGFKSLAETPINPFSTFASQPTQAVGYAQPRSSPLADGHDFTIQPSQMQQSLSNSFGNSQPQDFGQQPFHDFEQQSPTPPRPDSYMHSQSLSQQAFSLLADECEQEPPAYASHFAQQPAVNGNADGEYSDDLLDPADDEEVQDSYQYTDGNNVYAALANDLGGDTEEDADEGQSGIDFLSQVDEESADDGHAPNGYAYGYDQQNGGYQDEGLDGDVEDEEDYDSDEELEDDEETEGGTPSIRHEGFTNGDDYTEGEDDEDDIDPRTQRAWNQQPPKNDALQDVGATVEEAIELSD</sequence>
<feature type="compositionally biased region" description="Polar residues" evidence="1">
    <location>
        <begin position="1450"/>
        <end position="1467"/>
    </location>
</feature>
<feature type="region of interest" description="Disordered" evidence="1">
    <location>
        <begin position="523"/>
        <end position="891"/>
    </location>
</feature>
<name>A0AAV9JTC5_9PEZI</name>
<feature type="compositionally biased region" description="Low complexity" evidence="1">
    <location>
        <begin position="599"/>
        <end position="613"/>
    </location>
</feature>
<feature type="compositionally biased region" description="Low complexity" evidence="1">
    <location>
        <begin position="1379"/>
        <end position="1390"/>
    </location>
</feature>
<feature type="compositionally biased region" description="Low complexity" evidence="1">
    <location>
        <begin position="771"/>
        <end position="783"/>
    </location>
</feature>
<dbReference type="Pfam" id="PF03399">
    <property type="entry name" value="SAC3_GANP"/>
    <property type="match status" value="1"/>
</dbReference>
<feature type="domain" description="SAC3/GANP/THP3 conserved" evidence="2">
    <location>
        <begin position="130"/>
        <end position="452"/>
    </location>
</feature>
<evidence type="ECO:0000313" key="3">
    <source>
        <dbReference type="EMBL" id="KAK4548529.1"/>
    </source>
</evidence>
<dbReference type="InterPro" id="IPR045107">
    <property type="entry name" value="SAC3/GANP/THP3"/>
</dbReference>
<feature type="region of interest" description="Disordered" evidence="1">
    <location>
        <begin position="979"/>
        <end position="1016"/>
    </location>
</feature>
<feature type="region of interest" description="Disordered" evidence="1">
    <location>
        <begin position="1138"/>
        <end position="1198"/>
    </location>
</feature>
<feature type="region of interest" description="Disordered" evidence="1">
    <location>
        <begin position="1450"/>
        <end position="1492"/>
    </location>
</feature>
<dbReference type="EMBL" id="JAVFHQ010000007">
    <property type="protein sequence ID" value="KAK4548529.1"/>
    <property type="molecule type" value="Genomic_DNA"/>
</dbReference>
<reference evidence="3 4" key="1">
    <citation type="submission" date="2021-11" db="EMBL/GenBank/DDBJ databases">
        <title>Black yeast isolated from Biological Soil Crust.</title>
        <authorList>
            <person name="Kurbessoian T."/>
        </authorList>
    </citation>
    <scope>NUCLEOTIDE SEQUENCE [LARGE SCALE GENOMIC DNA]</scope>
    <source>
        <strain evidence="3 4">CCFEE 5522</strain>
    </source>
</reference>
<feature type="region of interest" description="Disordered" evidence="1">
    <location>
        <begin position="1030"/>
        <end position="1103"/>
    </location>
</feature>
<feature type="compositionally biased region" description="Polar residues" evidence="1">
    <location>
        <begin position="699"/>
        <end position="721"/>
    </location>
</feature>
<feature type="compositionally biased region" description="Polar residues" evidence="1">
    <location>
        <begin position="40"/>
        <end position="54"/>
    </location>
</feature>
<feature type="compositionally biased region" description="Acidic residues" evidence="1">
    <location>
        <begin position="1529"/>
        <end position="1544"/>
    </location>
</feature>
<comment type="caution">
    <text evidence="3">The sequence shown here is derived from an EMBL/GenBank/DDBJ whole genome shotgun (WGS) entry which is preliminary data.</text>
</comment>